<dbReference type="NCBIfam" id="TIGR00350">
    <property type="entry name" value="lytR_cpsA_psr"/>
    <property type="match status" value="1"/>
</dbReference>
<dbReference type="Pfam" id="PF03816">
    <property type="entry name" value="LytR_cpsA_psr"/>
    <property type="match status" value="1"/>
</dbReference>
<reference evidence="4 5" key="1">
    <citation type="submission" date="2018-05" db="EMBL/GenBank/DDBJ databases">
        <title>Genetic diversity of glacier-inhabiting Cryobacterium bacteria in China and description of Cryobacterium mengkeensis sp. nov. and Arthrobacter glacialis sp. nov.</title>
        <authorList>
            <person name="Liu Q."/>
            <person name="Xin Y.-H."/>
        </authorList>
    </citation>
    <scope>NUCLEOTIDE SEQUENCE [LARGE SCALE GENOMIC DNA]</scope>
    <source>
        <strain evidence="4 5">B7</strain>
    </source>
</reference>
<sequence>MSHMSEDEGHAVPVRRRRARQRNIFLVFLGIFVVAAIVSVAFLGNLAVSFDNKTQTIPSAFPNETLRPTKATEGPAAGAVNILLLGSDSRGAAVDLAEEGAASDQRSDTMMWAHIPSDRKHIYLMSIMRDTWVDIPGYGQAKINAAMAFGGVPLVVETLEGMFKSRIDHVAIVDFEGFKTITDALGGVTVDVPVSFSSSHGDYTFTTGPQKLNGDQALAFVRERYAFIDGDYQRVRNQQIFLKSLLAAVLTPSTLTNPLKVTELVDQVAPYISVDVGLDAKAVGALALSLKSVRGSDVVSFTLPTLGTGTSADGQSIVLLDQAAVSAIAQALSDDTLGDHIAQAGLG</sequence>
<evidence type="ECO:0000313" key="4">
    <source>
        <dbReference type="EMBL" id="PYI37986.1"/>
    </source>
</evidence>
<keyword evidence="2" id="KW-0472">Membrane</keyword>
<dbReference type="Proteomes" id="UP000247980">
    <property type="component" value="Unassembled WGS sequence"/>
</dbReference>
<dbReference type="PANTHER" id="PTHR33392:SF6">
    <property type="entry name" value="POLYISOPRENYL-TEICHOIC ACID--PEPTIDOGLYCAN TEICHOIC ACID TRANSFERASE TAGU"/>
    <property type="match status" value="1"/>
</dbReference>
<protein>
    <submittedName>
        <fullName evidence="4">Transcriptional regulator</fullName>
    </submittedName>
</protein>
<organism evidence="4 5">
    <name type="scientific">Arthrobacter psychrolactophilus</name>
    <dbReference type="NCBI Taxonomy" id="92442"/>
    <lineage>
        <taxon>Bacteria</taxon>
        <taxon>Bacillati</taxon>
        <taxon>Actinomycetota</taxon>
        <taxon>Actinomycetes</taxon>
        <taxon>Micrococcales</taxon>
        <taxon>Micrococcaceae</taxon>
        <taxon>Arthrobacter</taxon>
    </lineage>
</organism>
<evidence type="ECO:0000259" key="3">
    <source>
        <dbReference type="Pfam" id="PF03816"/>
    </source>
</evidence>
<accession>A0A2V5JKG9</accession>
<feature type="domain" description="Cell envelope-related transcriptional attenuator" evidence="3">
    <location>
        <begin position="106"/>
        <end position="248"/>
    </location>
</feature>
<feature type="transmembrane region" description="Helical" evidence="2">
    <location>
        <begin position="24"/>
        <end position="48"/>
    </location>
</feature>
<keyword evidence="5" id="KW-1185">Reference proteome</keyword>
<evidence type="ECO:0000313" key="5">
    <source>
        <dbReference type="Proteomes" id="UP000247980"/>
    </source>
</evidence>
<proteinExistence type="inferred from homology"/>
<evidence type="ECO:0000256" key="2">
    <source>
        <dbReference type="SAM" id="Phobius"/>
    </source>
</evidence>
<keyword evidence="2" id="KW-1133">Transmembrane helix</keyword>
<dbReference type="InterPro" id="IPR004474">
    <property type="entry name" value="LytR_CpsA_psr"/>
</dbReference>
<evidence type="ECO:0000256" key="1">
    <source>
        <dbReference type="ARBA" id="ARBA00006068"/>
    </source>
</evidence>
<dbReference type="AlphaFoldDB" id="A0A2V5JKG9"/>
<dbReference type="EMBL" id="QJVC01000013">
    <property type="protein sequence ID" value="PYI37986.1"/>
    <property type="molecule type" value="Genomic_DNA"/>
</dbReference>
<keyword evidence="2" id="KW-0812">Transmembrane</keyword>
<comment type="similarity">
    <text evidence="1">Belongs to the LytR/CpsA/Psr (LCP) family.</text>
</comment>
<dbReference type="Gene3D" id="3.40.630.190">
    <property type="entry name" value="LCP protein"/>
    <property type="match status" value="1"/>
</dbReference>
<dbReference type="PANTHER" id="PTHR33392">
    <property type="entry name" value="POLYISOPRENYL-TEICHOIC ACID--PEPTIDOGLYCAN TEICHOIC ACID TRANSFERASE TAGU"/>
    <property type="match status" value="1"/>
</dbReference>
<dbReference type="OrthoDB" id="9782542at2"/>
<comment type="caution">
    <text evidence="4">The sequence shown here is derived from an EMBL/GenBank/DDBJ whole genome shotgun (WGS) entry which is preliminary data.</text>
</comment>
<dbReference type="InterPro" id="IPR050922">
    <property type="entry name" value="LytR/CpsA/Psr_CW_biosynth"/>
</dbReference>
<gene>
    <name evidence="4" type="ORF">CVS30_12240</name>
</gene>
<name>A0A2V5JKG9_9MICC</name>